<feature type="region of interest" description="Disordered" evidence="1">
    <location>
        <begin position="73"/>
        <end position="94"/>
    </location>
</feature>
<name>A0A9Q0H4C2_9MAGN</name>
<accession>A0A9Q0H4C2</accession>
<feature type="region of interest" description="Disordered" evidence="1">
    <location>
        <begin position="1"/>
        <end position="21"/>
    </location>
</feature>
<reference evidence="2" key="1">
    <citation type="journal article" date="2023" name="Plant J.">
        <title>The genome of the king protea, Protea cynaroides.</title>
        <authorList>
            <person name="Chang J."/>
            <person name="Duong T.A."/>
            <person name="Schoeman C."/>
            <person name="Ma X."/>
            <person name="Roodt D."/>
            <person name="Barker N."/>
            <person name="Li Z."/>
            <person name="Van de Peer Y."/>
            <person name="Mizrachi E."/>
        </authorList>
    </citation>
    <scope>NUCLEOTIDE SEQUENCE</scope>
    <source>
        <tissue evidence="2">Young leaves</tissue>
    </source>
</reference>
<gene>
    <name evidence="2" type="ORF">NE237_025502</name>
</gene>
<dbReference type="OrthoDB" id="1676631at2759"/>
<evidence type="ECO:0000256" key="1">
    <source>
        <dbReference type="SAM" id="MobiDB-lite"/>
    </source>
</evidence>
<dbReference type="Proteomes" id="UP001141806">
    <property type="component" value="Unassembled WGS sequence"/>
</dbReference>
<organism evidence="2 3">
    <name type="scientific">Protea cynaroides</name>
    <dbReference type="NCBI Taxonomy" id="273540"/>
    <lineage>
        <taxon>Eukaryota</taxon>
        <taxon>Viridiplantae</taxon>
        <taxon>Streptophyta</taxon>
        <taxon>Embryophyta</taxon>
        <taxon>Tracheophyta</taxon>
        <taxon>Spermatophyta</taxon>
        <taxon>Magnoliopsida</taxon>
        <taxon>Proteales</taxon>
        <taxon>Proteaceae</taxon>
        <taxon>Protea</taxon>
    </lineage>
</organism>
<feature type="compositionally biased region" description="Basic and acidic residues" evidence="1">
    <location>
        <begin position="10"/>
        <end position="21"/>
    </location>
</feature>
<dbReference type="EMBL" id="JAMYWD010000010">
    <property type="protein sequence ID" value="KAJ4958391.1"/>
    <property type="molecule type" value="Genomic_DNA"/>
</dbReference>
<evidence type="ECO:0000313" key="2">
    <source>
        <dbReference type="EMBL" id="KAJ4958391.1"/>
    </source>
</evidence>
<evidence type="ECO:0000313" key="3">
    <source>
        <dbReference type="Proteomes" id="UP001141806"/>
    </source>
</evidence>
<comment type="caution">
    <text evidence="2">The sequence shown here is derived from an EMBL/GenBank/DDBJ whole genome shotgun (WGS) entry which is preliminary data.</text>
</comment>
<protein>
    <submittedName>
        <fullName evidence="2">Uncharacterized protein</fullName>
    </submittedName>
</protein>
<dbReference type="AlphaFoldDB" id="A0A9Q0H4C2"/>
<proteinExistence type="predicted"/>
<keyword evidence="3" id="KW-1185">Reference proteome</keyword>
<sequence length="212" mass="24427">MENFDTEDNDSAHELNEMRENESGFYRRSISDGDAGERIAIELDSIDSSRVLCEKELERDLRVSIQNQADEEIMELRHSRSNVHGDSPDGKRKSRLQLNVVKKLHRRLQILEEDTETMKKELFAGVDDNNELLNEISQKLYDVQQHLRNQRTGEMSENGELLSATDQGRTKRVGLLQVLYQEPNPALVTRVHKADMFTLEDSTGDIKKCLNQ</sequence>